<proteinExistence type="predicted"/>
<feature type="compositionally biased region" description="Basic and acidic residues" evidence="1">
    <location>
        <begin position="1"/>
        <end position="10"/>
    </location>
</feature>
<protein>
    <submittedName>
        <fullName evidence="2">Uncharacterized protein</fullName>
    </submittedName>
</protein>
<dbReference type="Proteomes" id="UP000054559">
    <property type="component" value="Unassembled WGS sequence"/>
</dbReference>
<evidence type="ECO:0000256" key="1">
    <source>
        <dbReference type="SAM" id="MobiDB-lite"/>
    </source>
</evidence>
<dbReference type="AlphaFoldDB" id="A0A0J8QT26"/>
<evidence type="ECO:0000313" key="2">
    <source>
        <dbReference type="EMBL" id="KMU76009.1"/>
    </source>
</evidence>
<gene>
    <name evidence="2" type="ORF">CISG_10415</name>
</gene>
<feature type="region of interest" description="Disordered" evidence="1">
    <location>
        <begin position="304"/>
        <end position="418"/>
    </location>
</feature>
<organism evidence="2 3">
    <name type="scientific">Coccidioides immitis RMSCC 3703</name>
    <dbReference type="NCBI Taxonomy" id="454286"/>
    <lineage>
        <taxon>Eukaryota</taxon>
        <taxon>Fungi</taxon>
        <taxon>Dikarya</taxon>
        <taxon>Ascomycota</taxon>
        <taxon>Pezizomycotina</taxon>
        <taxon>Eurotiomycetes</taxon>
        <taxon>Eurotiomycetidae</taxon>
        <taxon>Onygenales</taxon>
        <taxon>Onygenaceae</taxon>
        <taxon>Coccidioides</taxon>
    </lineage>
</organism>
<dbReference type="EMBL" id="DS268393">
    <property type="protein sequence ID" value="KMU76009.1"/>
    <property type="molecule type" value="Genomic_DNA"/>
</dbReference>
<feature type="compositionally biased region" description="Basic residues" evidence="1">
    <location>
        <begin position="360"/>
        <end position="372"/>
    </location>
</feature>
<sequence>HRPPTRREPVADGQGLGEPELLEPPDVGLERLLLAADRGSDGLGQLAGPGLDELEVLPGPRAAAAAAVHVGQPRDERVGLLLARAPRTESDPLVLAGEAHLDPVDLAVLAGQERQQLRERRARPVGVVLGQRIRGHRRDGHELDHAHPGALAAAGDVHGPFPAAEGEVDVAGADAFEIGVGEQHPPIKPRRAGNSVSPSRNPRVREPTMVRMPRGVYSEGPLAAPSQAPRASFARLTKERRESVTRAAQTFGWPVVTGKAAAQRPVRWEVLGPDVRAERCDLVVDGTCDGILVEYWHGKGVPREGAVAPGPLGGGAGPRPSAQDGRDDRSLAGLRQHRHRPGAHAGLLPARVPCQDQRDHPRRRGHRGRRGARPVAVQVRQPRRRRAPVGGGARGRDHRHHRCGARRGGAAPSRTPGA</sequence>
<feature type="region of interest" description="Disordered" evidence="1">
    <location>
        <begin position="1"/>
        <end position="23"/>
    </location>
</feature>
<name>A0A0J8QT26_COCIT</name>
<accession>A0A0J8QT26</accession>
<feature type="compositionally biased region" description="Basic residues" evidence="1">
    <location>
        <begin position="396"/>
        <end position="405"/>
    </location>
</feature>
<feature type="region of interest" description="Disordered" evidence="1">
    <location>
        <begin position="181"/>
        <end position="205"/>
    </location>
</feature>
<feature type="non-terminal residue" evidence="2">
    <location>
        <position position="1"/>
    </location>
</feature>
<evidence type="ECO:0000313" key="3">
    <source>
        <dbReference type="Proteomes" id="UP000054559"/>
    </source>
</evidence>
<reference evidence="3" key="1">
    <citation type="journal article" date="2010" name="Genome Res.">
        <title>Population genomic sequencing of Coccidioides fungi reveals recent hybridization and transposon control.</title>
        <authorList>
            <person name="Neafsey D.E."/>
            <person name="Barker B.M."/>
            <person name="Sharpton T.J."/>
            <person name="Stajich J.E."/>
            <person name="Park D.J."/>
            <person name="Whiston E."/>
            <person name="Hung C.-Y."/>
            <person name="McMahan C."/>
            <person name="White J."/>
            <person name="Sykes S."/>
            <person name="Heiman D."/>
            <person name="Young S."/>
            <person name="Zeng Q."/>
            <person name="Abouelleil A."/>
            <person name="Aftuck L."/>
            <person name="Bessette D."/>
            <person name="Brown A."/>
            <person name="FitzGerald M."/>
            <person name="Lui A."/>
            <person name="Macdonald J.P."/>
            <person name="Priest M."/>
            <person name="Orbach M.J."/>
            <person name="Galgiani J.N."/>
            <person name="Kirkland T.N."/>
            <person name="Cole G.T."/>
            <person name="Birren B.W."/>
            <person name="Henn M.R."/>
            <person name="Taylor J.W."/>
            <person name="Rounsley S.D."/>
        </authorList>
    </citation>
    <scope>NUCLEOTIDE SEQUENCE [LARGE SCALE GENOMIC DNA]</scope>
    <source>
        <strain evidence="3">RMSCC 3703</strain>
    </source>
</reference>